<keyword evidence="13" id="KW-1185">Reference proteome</keyword>
<proteinExistence type="inferred from homology"/>
<dbReference type="Pfam" id="PF02540">
    <property type="entry name" value="NAD_synthase"/>
    <property type="match status" value="1"/>
</dbReference>
<feature type="binding site" evidence="8">
    <location>
        <position position="192"/>
    </location>
    <ligand>
        <name>ATP</name>
        <dbReference type="ChEBI" id="CHEBI:30616"/>
    </ligand>
</feature>
<dbReference type="GO" id="GO:0005524">
    <property type="term" value="F:ATP binding"/>
    <property type="evidence" value="ECO:0007669"/>
    <property type="project" value="UniProtKB-UniRule"/>
</dbReference>
<dbReference type="Gene3D" id="3.40.50.620">
    <property type="entry name" value="HUPs"/>
    <property type="match status" value="1"/>
</dbReference>
<dbReference type="PATRIC" id="fig|1300222.3.peg.990"/>
<evidence type="ECO:0000313" key="12">
    <source>
        <dbReference type="EMBL" id="EMT53311.1"/>
    </source>
</evidence>
<keyword evidence="5 8" id="KW-0067">ATP-binding</keyword>
<evidence type="ECO:0000256" key="3">
    <source>
        <dbReference type="ARBA" id="ARBA00022723"/>
    </source>
</evidence>
<protein>
    <recommendedName>
        <fullName evidence="8 10">NH(3)-dependent NAD(+) synthetase</fullName>
        <ecNumber evidence="8 10">6.3.1.5</ecNumber>
    </recommendedName>
</protein>
<dbReference type="GO" id="GO:0046872">
    <property type="term" value="F:metal ion binding"/>
    <property type="evidence" value="ECO:0007669"/>
    <property type="project" value="UniProtKB-KW"/>
</dbReference>
<gene>
    <name evidence="8 12" type="primary">nadE</name>
    <name evidence="12" type="ORF">I532_04845</name>
</gene>
<feature type="binding site" evidence="8">
    <location>
        <position position="214"/>
    </location>
    <ligand>
        <name>ATP</name>
        <dbReference type="ChEBI" id="CHEBI:30616"/>
    </ligand>
</feature>
<dbReference type="InterPro" id="IPR022926">
    <property type="entry name" value="NH(3)-dep_NAD(+)_synth"/>
</dbReference>
<dbReference type="InterPro" id="IPR022310">
    <property type="entry name" value="NAD/GMP_synthase"/>
</dbReference>
<dbReference type="SUPFAM" id="SSF52402">
    <property type="entry name" value="Adenine nucleotide alpha hydrolases-like"/>
    <property type="match status" value="1"/>
</dbReference>
<dbReference type="GO" id="GO:0008795">
    <property type="term" value="F:NAD+ synthase activity"/>
    <property type="evidence" value="ECO:0007669"/>
    <property type="project" value="UniProtKB-UniRule"/>
</dbReference>
<feature type="binding site" evidence="8">
    <location>
        <position position="183"/>
    </location>
    <ligand>
        <name>deamido-NAD(+)</name>
        <dbReference type="ChEBI" id="CHEBI:58437"/>
        <note>ligand shared between two neighboring subunits</note>
    </ligand>
</feature>
<comment type="similarity">
    <text evidence="1 8 9">Belongs to the NAD synthetase family.</text>
</comment>
<evidence type="ECO:0000256" key="9">
    <source>
        <dbReference type="RuleBase" id="RU003811"/>
    </source>
</evidence>
<feature type="binding site" evidence="8">
    <location>
        <position position="168"/>
    </location>
    <ligand>
        <name>Mg(2+)</name>
        <dbReference type="ChEBI" id="CHEBI:18420"/>
    </ligand>
</feature>
<dbReference type="GO" id="GO:0009435">
    <property type="term" value="P:NAD+ biosynthetic process"/>
    <property type="evidence" value="ECO:0007669"/>
    <property type="project" value="UniProtKB-UniRule"/>
</dbReference>
<evidence type="ECO:0000256" key="8">
    <source>
        <dbReference type="HAMAP-Rule" id="MF_00193"/>
    </source>
</evidence>
<evidence type="ECO:0000256" key="5">
    <source>
        <dbReference type="ARBA" id="ARBA00022840"/>
    </source>
</evidence>
<evidence type="ECO:0000256" key="2">
    <source>
        <dbReference type="ARBA" id="ARBA00022598"/>
    </source>
</evidence>
<evidence type="ECO:0000256" key="10">
    <source>
        <dbReference type="RuleBase" id="RU003812"/>
    </source>
</evidence>
<reference evidence="12 13" key="1">
    <citation type="submission" date="2013-03" db="EMBL/GenBank/DDBJ databases">
        <title>Assembly of a new bacterial strain Brevibacillus borstelensis AK1.</title>
        <authorList>
            <person name="Rajan I."/>
            <person name="PoliReddy D."/>
            <person name="Sugumar T."/>
            <person name="Rathinam K."/>
            <person name="Alqarawi S."/>
            <person name="Khalil A.B."/>
            <person name="Sivakumar N."/>
        </authorList>
    </citation>
    <scope>NUCLEOTIDE SEQUENCE [LARGE SCALE GENOMIC DNA]</scope>
    <source>
        <strain evidence="12 13">AK1</strain>
    </source>
</reference>
<dbReference type="GO" id="GO:0003952">
    <property type="term" value="F:NAD+ synthase (glutamine-hydrolyzing) activity"/>
    <property type="evidence" value="ECO:0007669"/>
    <property type="project" value="InterPro"/>
</dbReference>
<feature type="domain" description="NAD/GMP synthase" evidence="11">
    <location>
        <begin position="30"/>
        <end position="267"/>
    </location>
</feature>
<dbReference type="UniPathway" id="UPA00253">
    <property type="reaction ID" value="UER00333"/>
</dbReference>
<feature type="binding site" evidence="8">
    <location>
        <begin position="49"/>
        <end position="56"/>
    </location>
    <ligand>
        <name>ATP</name>
        <dbReference type="ChEBI" id="CHEBI:30616"/>
    </ligand>
</feature>
<keyword evidence="3 8" id="KW-0479">Metal-binding</keyword>
<dbReference type="RefSeq" id="WP_003386752.1">
    <property type="nucleotide sequence ID" value="NZ_APBN01000002.1"/>
</dbReference>
<keyword evidence="4 8" id="KW-0547">Nucleotide-binding</keyword>
<comment type="subunit">
    <text evidence="8">Homodimer.</text>
</comment>
<dbReference type="GO" id="GO:0004359">
    <property type="term" value="F:glutaminase activity"/>
    <property type="evidence" value="ECO:0007669"/>
    <property type="project" value="InterPro"/>
</dbReference>
<dbReference type="PANTHER" id="PTHR23090">
    <property type="entry name" value="NH 3 /GLUTAMINE-DEPENDENT NAD + SYNTHETASE"/>
    <property type="match status" value="1"/>
</dbReference>
<evidence type="ECO:0000256" key="6">
    <source>
        <dbReference type="ARBA" id="ARBA00022842"/>
    </source>
</evidence>
<dbReference type="STRING" id="1300222.I532_04845"/>
<dbReference type="InterPro" id="IPR003694">
    <property type="entry name" value="NAD_synthase"/>
</dbReference>
<name>M8E207_9BACL</name>
<dbReference type="GO" id="GO:0005737">
    <property type="term" value="C:cytoplasm"/>
    <property type="evidence" value="ECO:0007669"/>
    <property type="project" value="InterPro"/>
</dbReference>
<dbReference type="NCBIfam" id="NF001979">
    <property type="entry name" value="PRK00768.1"/>
    <property type="match status" value="1"/>
</dbReference>
<dbReference type="NCBIfam" id="TIGR00552">
    <property type="entry name" value="nadE"/>
    <property type="match status" value="1"/>
</dbReference>
<dbReference type="InterPro" id="IPR014729">
    <property type="entry name" value="Rossmann-like_a/b/a_fold"/>
</dbReference>
<feature type="binding site" evidence="8">
    <location>
        <position position="55"/>
    </location>
    <ligand>
        <name>Mg(2+)</name>
        <dbReference type="ChEBI" id="CHEBI:18420"/>
    </ligand>
</feature>
<accession>M8E207</accession>
<dbReference type="HAMAP" id="MF_00193">
    <property type="entry name" value="NadE_ammonia_dep"/>
    <property type="match status" value="1"/>
</dbReference>
<keyword evidence="7 8" id="KW-0520">NAD</keyword>
<comment type="catalytic activity">
    <reaction evidence="8 10">
        <text>deamido-NAD(+) + NH4(+) + ATP = AMP + diphosphate + NAD(+) + H(+)</text>
        <dbReference type="Rhea" id="RHEA:21188"/>
        <dbReference type="ChEBI" id="CHEBI:15378"/>
        <dbReference type="ChEBI" id="CHEBI:28938"/>
        <dbReference type="ChEBI" id="CHEBI:30616"/>
        <dbReference type="ChEBI" id="CHEBI:33019"/>
        <dbReference type="ChEBI" id="CHEBI:57540"/>
        <dbReference type="ChEBI" id="CHEBI:58437"/>
        <dbReference type="ChEBI" id="CHEBI:456215"/>
        <dbReference type="EC" id="6.3.1.5"/>
    </reaction>
</comment>
<feature type="binding site" description="in other chain" evidence="8">
    <location>
        <position position="176"/>
    </location>
    <ligand>
        <name>deamido-NAD(+)</name>
        <dbReference type="ChEBI" id="CHEBI:58437"/>
        <note>ligand shared between two neighboring subunits</note>
    </ligand>
</feature>
<evidence type="ECO:0000313" key="13">
    <source>
        <dbReference type="Proteomes" id="UP000012081"/>
    </source>
</evidence>
<feature type="binding site" description="in other chain" evidence="8">
    <location>
        <begin position="263"/>
        <end position="264"/>
    </location>
    <ligand>
        <name>deamido-NAD(+)</name>
        <dbReference type="ChEBI" id="CHEBI:58437"/>
        <note>ligand shared between two neighboring subunits</note>
    </ligand>
</feature>
<feature type="binding site" evidence="8">
    <location>
        <position position="163"/>
    </location>
    <ligand>
        <name>ATP</name>
        <dbReference type="ChEBI" id="CHEBI:30616"/>
    </ligand>
</feature>
<comment type="function">
    <text evidence="8">Catalyzes the ATP-dependent amidation of deamido-NAD to form NAD. Uses ammonia as a nitrogen source.</text>
</comment>
<comment type="pathway">
    <text evidence="8">Cofactor biosynthesis; NAD(+) biosynthesis; NAD(+) from deamido-NAD(+) (ammonia route): step 1/1.</text>
</comment>
<feature type="binding site" description="in other chain" evidence="8">
    <location>
        <position position="143"/>
    </location>
    <ligand>
        <name>deamido-NAD(+)</name>
        <dbReference type="ChEBI" id="CHEBI:58437"/>
        <note>ligand shared between two neighboring subunits</note>
    </ligand>
</feature>
<dbReference type="EC" id="6.3.1.5" evidence="8 10"/>
<sequence>MNRNLTKQEKIIESLHVRATIDAEEELRFRVDFLKEYLLKTGAKGYVVGISGGVDSTLTGYMARVACDEAAKETGKEYRFVAVRLPYGQQLDEDDAQKAIRFIRPHNTITVNIKPAVDASMEQFQLATGAALSDFHKGNTKARERMKVQYDIAGHFGLLVLGTDQAPEAATGFFTKFGDGAADVAPITGLTKGQVRQLLQYVGAPEHLYMKTPTADLEDNRPLLPDEVALGFSYDDLDKYLTNQAVSAEVKEKIERQYDVTMHKRSLAVTPFDRWWK</sequence>
<evidence type="ECO:0000256" key="4">
    <source>
        <dbReference type="ARBA" id="ARBA00022741"/>
    </source>
</evidence>
<comment type="caution">
    <text evidence="12">The sequence shown here is derived from an EMBL/GenBank/DDBJ whole genome shotgun (WGS) entry which is preliminary data.</text>
</comment>
<dbReference type="PANTHER" id="PTHR23090:SF7">
    <property type="entry name" value="NH(3)-DEPENDENT NAD(+) SYNTHETASE"/>
    <property type="match status" value="1"/>
</dbReference>
<evidence type="ECO:0000259" key="11">
    <source>
        <dbReference type="Pfam" id="PF02540"/>
    </source>
</evidence>
<keyword evidence="2 8" id="KW-0436">Ligase</keyword>
<dbReference type="Proteomes" id="UP000012081">
    <property type="component" value="Unassembled WGS sequence"/>
</dbReference>
<dbReference type="OrthoDB" id="9803818at2"/>
<dbReference type="CDD" id="cd00553">
    <property type="entry name" value="NAD_synthase"/>
    <property type="match status" value="1"/>
</dbReference>
<dbReference type="AlphaFoldDB" id="M8E207"/>
<evidence type="ECO:0000256" key="1">
    <source>
        <dbReference type="ARBA" id="ARBA00005859"/>
    </source>
</evidence>
<organism evidence="12 13">
    <name type="scientific">Brevibacillus borstelensis AK1</name>
    <dbReference type="NCBI Taxonomy" id="1300222"/>
    <lineage>
        <taxon>Bacteria</taxon>
        <taxon>Bacillati</taxon>
        <taxon>Bacillota</taxon>
        <taxon>Bacilli</taxon>
        <taxon>Bacillales</taxon>
        <taxon>Paenibacillaceae</taxon>
        <taxon>Brevibacillus</taxon>
    </lineage>
</organism>
<dbReference type="EMBL" id="APBN01000002">
    <property type="protein sequence ID" value="EMT53311.1"/>
    <property type="molecule type" value="Genomic_DNA"/>
</dbReference>
<keyword evidence="6 8" id="KW-0460">Magnesium</keyword>
<evidence type="ECO:0000256" key="7">
    <source>
        <dbReference type="ARBA" id="ARBA00023027"/>
    </source>
</evidence>